<dbReference type="EMBL" id="OZ035834">
    <property type="protein sequence ID" value="CAL1576056.1"/>
    <property type="molecule type" value="Genomic_DNA"/>
</dbReference>
<evidence type="ECO:0000313" key="2">
    <source>
        <dbReference type="Proteomes" id="UP001497482"/>
    </source>
</evidence>
<accession>A0AAV2JI24</accession>
<dbReference type="AlphaFoldDB" id="A0AAV2JI24"/>
<proteinExistence type="predicted"/>
<name>A0AAV2JI24_KNICA</name>
<protein>
    <submittedName>
        <fullName evidence="1">Uncharacterized protein</fullName>
    </submittedName>
</protein>
<reference evidence="1 2" key="1">
    <citation type="submission" date="2024-04" db="EMBL/GenBank/DDBJ databases">
        <authorList>
            <person name="Waldvogel A.-M."/>
            <person name="Schoenle A."/>
        </authorList>
    </citation>
    <scope>NUCLEOTIDE SEQUENCE [LARGE SCALE GENOMIC DNA]</scope>
</reference>
<gene>
    <name evidence="1" type="ORF">KC01_LOCUS7515</name>
</gene>
<evidence type="ECO:0000313" key="1">
    <source>
        <dbReference type="EMBL" id="CAL1576056.1"/>
    </source>
</evidence>
<dbReference type="Proteomes" id="UP001497482">
    <property type="component" value="Chromosome 12"/>
</dbReference>
<sequence length="135" mass="14694">MLASSSLCCRRSGVRVPLDPAAPWLSSEQPRCRYLSNGGRGWCRSHCSDLPVLLPCGLPRWETSNVIKCNLKLGTGKSFLAPSCQKYLLCLLGQDSPAAQRVPASNVDHNSSKVSTQDWTKGFKMAACSLKRVSP</sequence>
<organism evidence="1 2">
    <name type="scientific">Knipowitschia caucasica</name>
    <name type="common">Caucasian dwarf goby</name>
    <name type="synonym">Pomatoschistus caucasicus</name>
    <dbReference type="NCBI Taxonomy" id="637954"/>
    <lineage>
        <taxon>Eukaryota</taxon>
        <taxon>Metazoa</taxon>
        <taxon>Chordata</taxon>
        <taxon>Craniata</taxon>
        <taxon>Vertebrata</taxon>
        <taxon>Euteleostomi</taxon>
        <taxon>Actinopterygii</taxon>
        <taxon>Neopterygii</taxon>
        <taxon>Teleostei</taxon>
        <taxon>Neoteleostei</taxon>
        <taxon>Acanthomorphata</taxon>
        <taxon>Gobiaria</taxon>
        <taxon>Gobiiformes</taxon>
        <taxon>Gobioidei</taxon>
        <taxon>Gobiidae</taxon>
        <taxon>Gobiinae</taxon>
        <taxon>Knipowitschia</taxon>
    </lineage>
</organism>
<keyword evidence="2" id="KW-1185">Reference proteome</keyword>